<name>A0A0I9UN12_BACFG</name>
<feature type="chain" id="PRO_5005237055" description="Fimbrillin family protein" evidence="1">
    <location>
        <begin position="20"/>
        <end position="810"/>
    </location>
</feature>
<dbReference type="PROSITE" id="PS51257">
    <property type="entry name" value="PROKAR_LIPOPROTEIN"/>
    <property type="match status" value="1"/>
</dbReference>
<keyword evidence="1" id="KW-0732">Signal</keyword>
<protein>
    <recommendedName>
        <fullName evidence="3">Fimbrillin family protein</fullName>
    </recommendedName>
</protein>
<evidence type="ECO:0008006" key="3">
    <source>
        <dbReference type="Google" id="ProtNLM"/>
    </source>
</evidence>
<feature type="signal peptide" evidence="1">
    <location>
        <begin position="1"/>
        <end position="19"/>
    </location>
</feature>
<reference evidence="2" key="2">
    <citation type="submission" date="2014-07" db="EMBL/GenBank/DDBJ databases">
        <title>Genetics and epidemiology of antimicrobial resistance in B. fragilis group.</title>
        <authorList>
            <person name="Sydenham T.V."/>
            <person name="Hasman H."/>
            <person name="Kemp M."/>
            <person name="Justesen U.S."/>
        </authorList>
    </citation>
    <scope>NUCLEOTIDE SEQUENCE [LARGE SCALE GENOMIC DNA]</scope>
    <source>
        <strain evidence="2">DCMOUH0018B</strain>
    </source>
</reference>
<dbReference type="PATRIC" id="fig|817.53.peg.3190"/>
<evidence type="ECO:0000256" key="1">
    <source>
        <dbReference type="SAM" id="SignalP"/>
    </source>
</evidence>
<sequence length="810" mass="86063">MKMNTKRSLLTSLCCFLLAACTVEVEQGGASGSGQITLRPGEMEASIRLSGLGGGGGVPVSRAATDAVVLPGENEVKELLVYCFVNIQRDGTVFSEEEPTMLDSFEASTLERVYHYKEGAADNDLLLTSDGDGYRVTFGVPRDEYCRYFKLVANGGGVPADVVAVSIKDSGTGALADRSAATRFVSVGCPQFFPAGGRGGTPLSLTPIACPLCMMGTGYWRQELTGGSYQEKNCFTAEKLAQGVRVDLARQAARFDIDNPAASGFELRSVKVSDIGEWKFNEEGREQISTRGYYPDLPVENAEFLPAVFYLPQLQYWGGTGNDGGTLRIELAGVLYGVETTLVITDGRSWFKPNTRYLITIKNSAGNAVASLRAVPWLDDGSGIEGDVFGKLNAGVTVALNADMPEAGSIAEIDADNRVIHFSRLSGSRGRAATDLLPLITFTGAAGDANPIGVIMPADAPLFSMGTASTATGTYVVPLRLAKSDAASGKQLMESFRAPETYKISLVTHRTDAATGAKTQQVDEYTLKVDYLLPSLLNTVLGDAAGAAQYFPPVTITPPDDTWRVDEVNHKITLPVFPYSGSMPFVLEDAGFASGWTEQAGWLEWQRKIMMGGGQSQNFLLMSDNFHSSVPRTGSLTLRCWNSATNRLETTVYTLEQEAGGGDVTKLTSAGYEVDCSQTANSGTVTGISCSGNTLSIADNGGVANPDGYCVSIRSKDRYPILVEIVQGAAWMKLVPCSRRMGGTSGGDANDADAGHYMMGLYIDANSASSARTGRINISYHDGSGGLKTETLTVSQGKNSGAVGTWSGFS</sequence>
<organism evidence="2">
    <name type="scientific">Bacteroides fragilis</name>
    <dbReference type="NCBI Taxonomy" id="817"/>
    <lineage>
        <taxon>Bacteria</taxon>
        <taxon>Pseudomonadati</taxon>
        <taxon>Bacteroidota</taxon>
        <taxon>Bacteroidia</taxon>
        <taxon>Bacteroidales</taxon>
        <taxon>Bacteroidaceae</taxon>
        <taxon>Bacteroides</taxon>
    </lineage>
</organism>
<dbReference type="AlphaFoldDB" id="A0A0I9UN12"/>
<reference evidence="2" key="1">
    <citation type="book" date="2014" name="THE 24TH EUROPEAN CONGRESS OF CLINICAL MICROBIOLOGY AND INFECTIOUS DISEASES" publisher="ECCMID 2014" city="Barcelona, Spain">
        <title>Identification of resistance genes in three multidrug-resistant Bacteroides fragilis isolates by whole genome sequencing.</title>
        <editorList>
            <person name="Unknown"/>
            <person name="A."/>
        </editorList>
        <authorList>
            <person name="Sydenham T.V."/>
            <person name="Hasman H."/>
            <person name="Wang M."/>
            <person name="Soki J."/>
            <person name="Nagy E."/>
            <person name="Justesen U.S."/>
        </authorList>
    </citation>
    <scope>NUCLEOTIDE SEQUENCE</scope>
    <source>
        <strain evidence="2">DCMOUH0018B</strain>
    </source>
</reference>
<accession>A0A0I9UN12</accession>
<dbReference type="EMBL" id="JMZZ02000156">
    <property type="protein sequence ID" value="KFX73829.1"/>
    <property type="molecule type" value="Genomic_DNA"/>
</dbReference>
<gene>
    <name evidence="2" type="ORF">EE52_0215460</name>
</gene>
<proteinExistence type="predicted"/>
<comment type="caution">
    <text evidence="2">The sequence shown here is derived from an EMBL/GenBank/DDBJ whole genome shotgun (WGS) entry which is preliminary data.</text>
</comment>
<evidence type="ECO:0000313" key="2">
    <source>
        <dbReference type="EMBL" id="KFX73829.1"/>
    </source>
</evidence>